<proteinExistence type="predicted"/>
<dbReference type="Pfam" id="PF22936">
    <property type="entry name" value="Pol_BBD"/>
    <property type="match status" value="1"/>
</dbReference>
<evidence type="ECO:0000313" key="4">
    <source>
        <dbReference type="Proteomes" id="UP000257109"/>
    </source>
</evidence>
<reference evidence="3" key="1">
    <citation type="submission" date="2018-05" db="EMBL/GenBank/DDBJ databases">
        <title>Draft genome of Mucuna pruriens seed.</title>
        <authorList>
            <person name="Nnadi N.E."/>
            <person name="Vos R."/>
            <person name="Hasami M.H."/>
            <person name="Devisetty U.K."/>
            <person name="Aguiy J.C."/>
        </authorList>
    </citation>
    <scope>NUCLEOTIDE SEQUENCE [LARGE SCALE GENOMIC DNA]</scope>
    <source>
        <strain evidence="3">JCA_2017</strain>
    </source>
</reference>
<evidence type="ECO:0000313" key="3">
    <source>
        <dbReference type="EMBL" id="RDX85892.1"/>
    </source>
</evidence>
<dbReference type="Proteomes" id="UP000257109">
    <property type="component" value="Unassembled WGS sequence"/>
</dbReference>
<dbReference type="EMBL" id="QJKJ01006665">
    <property type="protein sequence ID" value="RDX85892.1"/>
    <property type="molecule type" value="Genomic_DNA"/>
</dbReference>
<name>A0A371G5R2_MUCPR</name>
<organism evidence="3 4">
    <name type="scientific">Mucuna pruriens</name>
    <name type="common">Velvet bean</name>
    <name type="synonym">Dolichos pruriens</name>
    <dbReference type="NCBI Taxonomy" id="157652"/>
    <lineage>
        <taxon>Eukaryota</taxon>
        <taxon>Viridiplantae</taxon>
        <taxon>Streptophyta</taxon>
        <taxon>Embryophyta</taxon>
        <taxon>Tracheophyta</taxon>
        <taxon>Spermatophyta</taxon>
        <taxon>Magnoliopsida</taxon>
        <taxon>eudicotyledons</taxon>
        <taxon>Gunneridae</taxon>
        <taxon>Pentapetalae</taxon>
        <taxon>rosids</taxon>
        <taxon>fabids</taxon>
        <taxon>Fabales</taxon>
        <taxon>Fabaceae</taxon>
        <taxon>Papilionoideae</taxon>
        <taxon>50 kb inversion clade</taxon>
        <taxon>NPAAA clade</taxon>
        <taxon>indigoferoid/millettioid clade</taxon>
        <taxon>Phaseoleae</taxon>
        <taxon>Mucuna</taxon>
    </lineage>
</organism>
<evidence type="ECO:0000259" key="2">
    <source>
        <dbReference type="Pfam" id="PF22936"/>
    </source>
</evidence>
<accession>A0A371G5R2</accession>
<keyword evidence="4" id="KW-1185">Reference proteome</keyword>
<sequence length="190" mass="21278">MVNGSILNEEMRRKTQGSSSQSEENKGKKGMSKEKDDDCVTTATGDGLVILRDFESVNFVSDESMWIIDSGATLHVTPRKEFFTSYTAGDFGVLKMGNDGVTKLWLRGVKHAPDVRFNLISVHMLDDDGYDNNFGHGKWKLTKGNLVVARGEKISKLYWTKALVVKDSMNAMDMEASLWHQRLSHISEKG</sequence>
<protein>
    <recommendedName>
        <fullName evidence="2">Retrovirus-related Pol polyprotein from transposon TNT 1-94-like beta-barrel domain-containing protein</fullName>
    </recommendedName>
</protein>
<feature type="domain" description="Retrovirus-related Pol polyprotein from transposon TNT 1-94-like beta-barrel" evidence="2">
    <location>
        <begin position="66"/>
        <end position="102"/>
    </location>
</feature>
<comment type="caution">
    <text evidence="3">The sequence shown here is derived from an EMBL/GenBank/DDBJ whole genome shotgun (WGS) entry which is preliminary data.</text>
</comment>
<gene>
    <name evidence="3" type="ORF">CR513_32847</name>
</gene>
<feature type="compositionally biased region" description="Basic and acidic residues" evidence="1">
    <location>
        <begin position="23"/>
        <end position="38"/>
    </location>
</feature>
<dbReference type="AlphaFoldDB" id="A0A371G5R2"/>
<dbReference type="InterPro" id="IPR054722">
    <property type="entry name" value="PolX-like_BBD"/>
</dbReference>
<feature type="non-terminal residue" evidence="3">
    <location>
        <position position="1"/>
    </location>
</feature>
<evidence type="ECO:0000256" key="1">
    <source>
        <dbReference type="SAM" id="MobiDB-lite"/>
    </source>
</evidence>
<feature type="region of interest" description="Disordered" evidence="1">
    <location>
        <begin position="1"/>
        <end position="39"/>
    </location>
</feature>
<dbReference type="OrthoDB" id="1938800at2759"/>